<feature type="region of interest" description="Disordered" evidence="1">
    <location>
        <begin position="1"/>
        <end position="34"/>
    </location>
</feature>
<dbReference type="AlphaFoldDB" id="A0AAD7GBU5"/>
<accession>A0AAD7GBU5</accession>
<gene>
    <name evidence="3" type="ORF">B0H17DRAFT_1138856</name>
</gene>
<evidence type="ECO:0000313" key="3">
    <source>
        <dbReference type="EMBL" id="KAJ7679946.1"/>
    </source>
</evidence>
<comment type="caution">
    <text evidence="3">The sequence shown here is derived from an EMBL/GenBank/DDBJ whole genome shotgun (WGS) entry which is preliminary data.</text>
</comment>
<organism evidence="3 4">
    <name type="scientific">Mycena rosella</name>
    <name type="common">Pink bonnet</name>
    <name type="synonym">Agaricus rosellus</name>
    <dbReference type="NCBI Taxonomy" id="1033263"/>
    <lineage>
        <taxon>Eukaryota</taxon>
        <taxon>Fungi</taxon>
        <taxon>Dikarya</taxon>
        <taxon>Basidiomycota</taxon>
        <taxon>Agaricomycotina</taxon>
        <taxon>Agaricomycetes</taxon>
        <taxon>Agaricomycetidae</taxon>
        <taxon>Agaricales</taxon>
        <taxon>Marasmiineae</taxon>
        <taxon>Mycenaceae</taxon>
        <taxon>Mycena</taxon>
    </lineage>
</organism>
<keyword evidence="2" id="KW-1133">Transmembrane helix</keyword>
<sequence length="443" mass="47416">MTRARVERGAPCSLGETEPSYESAHRAQSDQYELSEIQTDPAEAAASGMIQGPAGAGRVRRITGCAGGDAAPDEDAEADKLRRGLATFVVGARQNETRVADTARRHRSRSSQLRMPSTPIKTAASDPEAQGPHRSLVADAASNDVTDVLATHAHPRVVPPFARVVSLVPPAASTSTLITSPPYSDRSEHGQAAVHRRPCSSSALLPFSVSCNRTARPGFLRTLQDDDGGLDWCLLQVLRDSVTSPARAPGVPATRCLAPYPCPCAVYGRSPSALIERCAILPQNRGSFGYRRGLFGPAAPVTRIARACSTARMLLHALEEQGYAGVSSLSSQRALPMPPVPARSLRPSVLQPLGLVPLTWVSVPALAIFLPLSSAFFFLFLPSIWPSSSLPDPLSLILILTDPFLFILSCCSFVFLSLRFIFLYPERTLGPFADCIRTPPSAT</sequence>
<dbReference type="EMBL" id="JARKIE010000125">
    <property type="protein sequence ID" value="KAJ7679946.1"/>
    <property type="molecule type" value="Genomic_DNA"/>
</dbReference>
<evidence type="ECO:0000256" key="2">
    <source>
        <dbReference type="SAM" id="Phobius"/>
    </source>
</evidence>
<keyword evidence="2" id="KW-0472">Membrane</keyword>
<evidence type="ECO:0000256" key="1">
    <source>
        <dbReference type="SAM" id="MobiDB-lite"/>
    </source>
</evidence>
<feature type="transmembrane region" description="Helical" evidence="2">
    <location>
        <begin position="353"/>
        <end position="381"/>
    </location>
</feature>
<protein>
    <submittedName>
        <fullName evidence="3">Uncharacterized protein</fullName>
    </submittedName>
</protein>
<feature type="region of interest" description="Disordered" evidence="1">
    <location>
        <begin position="97"/>
        <end position="132"/>
    </location>
</feature>
<reference evidence="3" key="1">
    <citation type="submission" date="2023-03" db="EMBL/GenBank/DDBJ databases">
        <title>Massive genome expansion in bonnet fungi (Mycena s.s.) driven by repeated elements and novel gene families across ecological guilds.</title>
        <authorList>
            <consortium name="Lawrence Berkeley National Laboratory"/>
            <person name="Harder C.B."/>
            <person name="Miyauchi S."/>
            <person name="Viragh M."/>
            <person name="Kuo A."/>
            <person name="Thoen E."/>
            <person name="Andreopoulos B."/>
            <person name="Lu D."/>
            <person name="Skrede I."/>
            <person name="Drula E."/>
            <person name="Henrissat B."/>
            <person name="Morin E."/>
            <person name="Kohler A."/>
            <person name="Barry K."/>
            <person name="LaButti K."/>
            <person name="Morin E."/>
            <person name="Salamov A."/>
            <person name="Lipzen A."/>
            <person name="Mereny Z."/>
            <person name="Hegedus B."/>
            <person name="Baldrian P."/>
            <person name="Stursova M."/>
            <person name="Weitz H."/>
            <person name="Taylor A."/>
            <person name="Grigoriev I.V."/>
            <person name="Nagy L.G."/>
            <person name="Martin F."/>
            <person name="Kauserud H."/>
        </authorList>
    </citation>
    <scope>NUCLEOTIDE SEQUENCE</scope>
    <source>
        <strain evidence="3">CBHHK067</strain>
    </source>
</reference>
<keyword evidence="4" id="KW-1185">Reference proteome</keyword>
<keyword evidence="2" id="KW-0812">Transmembrane</keyword>
<feature type="transmembrane region" description="Helical" evidence="2">
    <location>
        <begin position="393"/>
        <end position="418"/>
    </location>
</feature>
<name>A0AAD7GBU5_MYCRO</name>
<evidence type="ECO:0000313" key="4">
    <source>
        <dbReference type="Proteomes" id="UP001221757"/>
    </source>
</evidence>
<proteinExistence type="predicted"/>
<dbReference type="Proteomes" id="UP001221757">
    <property type="component" value="Unassembled WGS sequence"/>
</dbReference>